<dbReference type="GO" id="GO:0016874">
    <property type="term" value="F:ligase activity"/>
    <property type="evidence" value="ECO:0007669"/>
    <property type="project" value="UniProtKB-KW"/>
</dbReference>
<dbReference type="OrthoDB" id="9793819at2"/>
<dbReference type="EMBL" id="OCNJ01000008">
    <property type="protein sequence ID" value="SOD99003.1"/>
    <property type="molecule type" value="Genomic_DNA"/>
</dbReference>
<accession>A0A286GTW6</accession>
<dbReference type="Proteomes" id="UP000219621">
    <property type="component" value="Unassembled WGS sequence"/>
</dbReference>
<dbReference type="PANTHER" id="PTHR35561">
    <property type="entry name" value="RNA 2',3'-CYCLIC PHOSPHODIESTERASE"/>
    <property type="match status" value="1"/>
</dbReference>
<feature type="short sequence motif" description="HXTX 2" evidence="2">
    <location>
        <begin position="121"/>
        <end position="124"/>
    </location>
</feature>
<reference evidence="3 4" key="1">
    <citation type="submission" date="2017-09" db="EMBL/GenBank/DDBJ databases">
        <authorList>
            <person name="Ehlers B."/>
            <person name="Leendertz F.H."/>
        </authorList>
    </citation>
    <scope>NUCLEOTIDE SEQUENCE [LARGE SCALE GENOMIC DNA]</scope>
    <source>
        <strain evidence="3 4">USBA 140</strain>
    </source>
</reference>
<gene>
    <name evidence="3" type="ORF">SAMN05421508_108183</name>
</gene>
<comment type="similarity">
    <text evidence="2">Belongs to the 2H phosphoesterase superfamily. ThpR family.</text>
</comment>
<dbReference type="GO" id="GO:0004113">
    <property type="term" value="F:2',3'-cyclic-nucleotide 3'-phosphodiesterase activity"/>
    <property type="evidence" value="ECO:0007669"/>
    <property type="project" value="InterPro"/>
</dbReference>
<comment type="function">
    <text evidence="2">Hydrolyzes RNA 2',3'-cyclic phosphodiester to an RNA 2'-phosphomonoester.</text>
</comment>
<dbReference type="NCBIfam" id="TIGR02258">
    <property type="entry name" value="2_5_ligase"/>
    <property type="match status" value="1"/>
</dbReference>
<dbReference type="Gene3D" id="3.90.1140.10">
    <property type="entry name" value="Cyclic phosphodiesterase"/>
    <property type="match status" value="1"/>
</dbReference>
<keyword evidence="1 2" id="KW-0378">Hydrolase</keyword>
<dbReference type="EC" id="3.1.4.58" evidence="2"/>
<feature type="active site" description="Proton donor" evidence="2">
    <location>
        <position position="37"/>
    </location>
</feature>
<dbReference type="AlphaFoldDB" id="A0A286GTW6"/>
<evidence type="ECO:0000313" key="4">
    <source>
        <dbReference type="Proteomes" id="UP000219621"/>
    </source>
</evidence>
<dbReference type="InterPro" id="IPR009097">
    <property type="entry name" value="Cyclic_Pdiesterase"/>
</dbReference>
<dbReference type="RefSeq" id="WP_097280580.1">
    <property type="nucleotide sequence ID" value="NZ_OCNJ01000008.1"/>
</dbReference>
<feature type="short sequence motif" description="HXTX 1" evidence="2">
    <location>
        <begin position="37"/>
        <end position="40"/>
    </location>
</feature>
<name>A0A286GTW6_9PROT</name>
<organism evidence="3 4">
    <name type="scientific">Caenispirillum bisanense</name>
    <dbReference type="NCBI Taxonomy" id="414052"/>
    <lineage>
        <taxon>Bacteria</taxon>
        <taxon>Pseudomonadati</taxon>
        <taxon>Pseudomonadota</taxon>
        <taxon>Alphaproteobacteria</taxon>
        <taxon>Rhodospirillales</taxon>
        <taxon>Novispirillaceae</taxon>
        <taxon>Caenispirillum</taxon>
    </lineage>
</organism>
<keyword evidence="4" id="KW-1185">Reference proteome</keyword>
<keyword evidence="3" id="KW-0436">Ligase</keyword>
<evidence type="ECO:0000256" key="2">
    <source>
        <dbReference type="HAMAP-Rule" id="MF_01940"/>
    </source>
</evidence>
<sequence>MIRLFVGLDLPADLRDALDLLTGGIPGAHWRPAENYHVTLRFIGEVDEDRCEDIHDALAEVRAPAFDLCVAGIGAFDNGQRAHTLWAGVPKDPPLVHLRDKVERAVVSTGLPPERRKFAPHVTLASVKQAPVHKVQDFIAHHNLFRSEPFRVDRFTLFSSDLGRGGPTYTAEADYPLTEAG</sequence>
<dbReference type="PANTHER" id="PTHR35561:SF1">
    <property type="entry name" value="RNA 2',3'-CYCLIC PHOSPHODIESTERASE"/>
    <property type="match status" value="1"/>
</dbReference>
<dbReference type="Pfam" id="PF13563">
    <property type="entry name" value="2_5_RNA_ligase2"/>
    <property type="match status" value="1"/>
</dbReference>
<evidence type="ECO:0000256" key="1">
    <source>
        <dbReference type="ARBA" id="ARBA00022801"/>
    </source>
</evidence>
<dbReference type="GO" id="GO:0008664">
    <property type="term" value="F:RNA 2',3'-cyclic 3'-phosphodiesterase activity"/>
    <property type="evidence" value="ECO:0007669"/>
    <property type="project" value="UniProtKB-EC"/>
</dbReference>
<proteinExistence type="inferred from homology"/>
<feature type="active site" description="Proton acceptor" evidence="2">
    <location>
        <position position="121"/>
    </location>
</feature>
<dbReference type="SUPFAM" id="SSF55144">
    <property type="entry name" value="LigT-like"/>
    <property type="match status" value="1"/>
</dbReference>
<dbReference type="InterPro" id="IPR004175">
    <property type="entry name" value="RNA_CPDase"/>
</dbReference>
<evidence type="ECO:0000313" key="3">
    <source>
        <dbReference type="EMBL" id="SOD99003.1"/>
    </source>
</evidence>
<protein>
    <recommendedName>
        <fullName evidence="2">RNA 2',3'-cyclic phosphodiesterase</fullName>
        <shortName evidence="2">RNA 2',3'-CPDase</shortName>
        <ecNumber evidence="2">3.1.4.58</ecNumber>
    </recommendedName>
</protein>
<comment type="catalytic activity">
    <reaction evidence="2">
        <text>a 3'-end 2',3'-cyclophospho-ribonucleotide-RNA + H2O = a 3'-end 2'-phospho-ribonucleotide-RNA + H(+)</text>
        <dbReference type="Rhea" id="RHEA:11828"/>
        <dbReference type="Rhea" id="RHEA-COMP:10464"/>
        <dbReference type="Rhea" id="RHEA-COMP:17353"/>
        <dbReference type="ChEBI" id="CHEBI:15377"/>
        <dbReference type="ChEBI" id="CHEBI:15378"/>
        <dbReference type="ChEBI" id="CHEBI:83064"/>
        <dbReference type="ChEBI" id="CHEBI:173113"/>
        <dbReference type="EC" id="3.1.4.58"/>
    </reaction>
</comment>
<dbReference type="HAMAP" id="MF_01940">
    <property type="entry name" value="RNA_CPDase"/>
    <property type="match status" value="1"/>
</dbReference>